<evidence type="ECO:0000259" key="1">
    <source>
        <dbReference type="PROSITE" id="PS51674"/>
    </source>
</evidence>
<accession>A0A6J7WND8</accession>
<dbReference type="EMBL" id="LR798257">
    <property type="protein sequence ID" value="CAB5218212.1"/>
    <property type="molecule type" value="Genomic_DNA"/>
</dbReference>
<reference evidence="2" key="1">
    <citation type="submission" date="2020-05" db="EMBL/GenBank/DDBJ databases">
        <authorList>
            <person name="Chiriac C."/>
            <person name="Salcher M."/>
            <person name="Ghai R."/>
            <person name="Kavagutti S V."/>
        </authorList>
    </citation>
    <scope>NUCLEOTIDE SEQUENCE</scope>
</reference>
<evidence type="ECO:0000313" key="2">
    <source>
        <dbReference type="EMBL" id="CAB5218212.1"/>
    </source>
</evidence>
<name>A0A6J7WND8_9CAUD</name>
<protein>
    <submittedName>
        <fullName evidence="2">WhiB-like iron-sulfur binding domain containing protein</fullName>
    </submittedName>
</protein>
<feature type="domain" description="4Fe-4S Wbl-type" evidence="1">
    <location>
        <begin position="22"/>
        <end position="81"/>
    </location>
</feature>
<proteinExistence type="predicted"/>
<dbReference type="Pfam" id="PF02467">
    <property type="entry name" value="Whib"/>
    <property type="match status" value="1"/>
</dbReference>
<dbReference type="InterPro" id="IPR034768">
    <property type="entry name" value="4FE4S_WBL"/>
</dbReference>
<organism evidence="2">
    <name type="scientific">uncultured Caudovirales phage</name>
    <dbReference type="NCBI Taxonomy" id="2100421"/>
    <lineage>
        <taxon>Viruses</taxon>
        <taxon>Duplodnaviria</taxon>
        <taxon>Heunggongvirae</taxon>
        <taxon>Uroviricota</taxon>
        <taxon>Caudoviricetes</taxon>
        <taxon>Peduoviridae</taxon>
        <taxon>Maltschvirus</taxon>
        <taxon>Maltschvirus maltsch</taxon>
    </lineage>
</organism>
<sequence>MQDSSSFDGVDYEDIEWYHLAACKGQPINWYYDDYEADKQLATQIDQVCMHCPVVKDCYFEGVKGKEKGVWGGVYMDLGRLDKQHNSHKTPEILKQLKKLHGKNTIHG</sequence>
<gene>
    <name evidence="2" type="ORF">UFOVP204_94</name>
</gene>
<dbReference type="PROSITE" id="PS51674">
    <property type="entry name" value="4FE4S_WBL"/>
    <property type="match status" value="1"/>
</dbReference>